<keyword evidence="2" id="KW-0285">Flavoprotein</keyword>
<name>A0ABW8EGJ6_STRT5</name>
<sequence>MTDTDVLIVGAGPVGLTAAAELRRQRVGCRIIDRLPGRLPYAKAVGIQPRTLEVWDRMGLVRAALEAAVPMRGQLLYVDGAEQGRIDLRLPPEVPYGFAALPQYETERILEEHLARFGTGIERGAELVSFAQDEDGVLSRIATADGGDEEVRSLFLVGCDGAHSTVRKGLGLSFEGGAFPEEYMLGDVEVDWSLPAGYGVRSLHHGADGAVDDVLVCIPLPGRHRYRMSMLVPPELSAAGSGGDGPDGRGADGVAHGLETGRGPGLEDIQAVLDRLAPEPVTASALRWSSVFRISHRLVDRYGDGRVFVAGDAAHIHPPTGAQGMNTGIQDAHNLAWKLALAVAGRAHPRLLESYHAERHPVGEEVVGRTVRHARQGSVSDAEDAGTALLREAQLLVAYPDSPLVGPRGGDGAGPGPGERAPDCGGLTSGVAAVELRLFDLLRDRGHVLVLYAESAADLAACGELAALARRSAGAGADADGGGPQACVVLAAPDPSGGGGGRDWHGAAVDATYEGSASDTAPLPVFVDGRGEFARAYGTGGATAFVVRPDGYLGVRLAPVAAPETAAGLAAHFARVFAG</sequence>
<gene>
    <name evidence="6" type="ORF">ACIO7M_14815</name>
</gene>
<evidence type="ECO:0000313" key="6">
    <source>
        <dbReference type="EMBL" id="MFJ2822374.1"/>
    </source>
</evidence>
<dbReference type="PANTHER" id="PTHR43004:SF19">
    <property type="entry name" value="BINDING MONOOXYGENASE, PUTATIVE (JCVI)-RELATED"/>
    <property type="match status" value="1"/>
</dbReference>
<feature type="domain" description="FAD-binding" evidence="5">
    <location>
        <begin position="268"/>
        <end position="369"/>
    </location>
</feature>
<evidence type="ECO:0000256" key="1">
    <source>
        <dbReference type="ARBA" id="ARBA00001974"/>
    </source>
</evidence>
<feature type="domain" description="FAD-binding" evidence="5">
    <location>
        <begin position="3"/>
        <end position="195"/>
    </location>
</feature>
<dbReference type="Gene3D" id="3.40.30.120">
    <property type="match status" value="1"/>
</dbReference>
<keyword evidence="3" id="KW-0274">FAD</keyword>
<dbReference type="GO" id="GO:0004497">
    <property type="term" value="F:monooxygenase activity"/>
    <property type="evidence" value="ECO:0007669"/>
    <property type="project" value="UniProtKB-KW"/>
</dbReference>
<dbReference type="Pfam" id="PF01494">
    <property type="entry name" value="FAD_binding_3"/>
    <property type="match status" value="2"/>
</dbReference>
<dbReference type="Proteomes" id="UP001617351">
    <property type="component" value="Unassembled WGS sequence"/>
</dbReference>
<evidence type="ECO:0000256" key="4">
    <source>
        <dbReference type="SAM" id="MobiDB-lite"/>
    </source>
</evidence>
<keyword evidence="7" id="KW-1185">Reference proteome</keyword>
<dbReference type="PRINTS" id="PR00420">
    <property type="entry name" value="RNGMNOXGNASE"/>
</dbReference>
<evidence type="ECO:0000259" key="5">
    <source>
        <dbReference type="Pfam" id="PF01494"/>
    </source>
</evidence>
<keyword evidence="6" id="KW-0503">Monooxygenase</keyword>
<proteinExistence type="predicted"/>
<dbReference type="PANTHER" id="PTHR43004">
    <property type="entry name" value="TRK SYSTEM POTASSIUM UPTAKE PROTEIN"/>
    <property type="match status" value="1"/>
</dbReference>
<dbReference type="InterPro" id="IPR050641">
    <property type="entry name" value="RIFMO-like"/>
</dbReference>
<comment type="cofactor">
    <cofactor evidence="1">
        <name>FAD</name>
        <dbReference type="ChEBI" id="CHEBI:57692"/>
    </cofactor>
</comment>
<dbReference type="EMBL" id="JBIUYY010000005">
    <property type="protein sequence ID" value="MFJ2822374.1"/>
    <property type="molecule type" value="Genomic_DNA"/>
</dbReference>
<protein>
    <submittedName>
        <fullName evidence="6">FAD-dependent monooxygenase</fullName>
    </submittedName>
</protein>
<accession>A0ABW8EGJ6</accession>
<dbReference type="Gene3D" id="3.30.70.2450">
    <property type="match status" value="1"/>
</dbReference>
<feature type="region of interest" description="Disordered" evidence="4">
    <location>
        <begin position="237"/>
        <end position="256"/>
    </location>
</feature>
<organism evidence="6 7">
    <name type="scientific">Streptomyces toxytricini</name>
    <name type="common">Actinomyces toxytricini</name>
    <dbReference type="NCBI Taxonomy" id="67369"/>
    <lineage>
        <taxon>Bacteria</taxon>
        <taxon>Bacillati</taxon>
        <taxon>Actinomycetota</taxon>
        <taxon>Actinomycetes</taxon>
        <taxon>Kitasatosporales</taxon>
        <taxon>Streptomycetaceae</taxon>
        <taxon>Streptomyces</taxon>
    </lineage>
</organism>
<evidence type="ECO:0000313" key="7">
    <source>
        <dbReference type="Proteomes" id="UP001617351"/>
    </source>
</evidence>
<evidence type="ECO:0000256" key="2">
    <source>
        <dbReference type="ARBA" id="ARBA00022630"/>
    </source>
</evidence>
<dbReference type="InterPro" id="IPR036188">
    <property type="entry name" value="FAD/NAD-bd_sf"/>
</dbReference>
<dbReference type="RefSeq" id="WP_402380853.1">
    <property type="nucleotide sequence ID" value="NZ_JBIUYY010000005.1"/>
</dbReference>
<dbReference type="Gene3D" id="3.50.50.60">
    <property type="entry name" value="FAD/NAD(P)-binding domain"/>
    <property type="match status" value="1"/>
</dbReference>
<dbReference type="InterPro" id="IPR002938">
    <property type="entry name" value="FAD-bd"/>
</dbReference>
<dbReference type="SUPFAM" id="SSF51905">
    <property type="entry name" value="FAD/NAD(P)-binding domain"/>
    <property type="match status" value="1"/>
</dbReference>
<keyword evidence="6" id="KW-0560">Oxidoreductase</keyword>
<reference evidence="6 7" key="1">
    <citation type="submission" date="2024-10" db="EMBL/GenBank/DDBJ databases">
        <title>The Natural Products Discovery Center: Release of the First 8490 Sequenced Strains for Exploring Actinobacteria Biosynthetic Diversity.</title>
        <authorList>
            <person name="Kalkreuter E."/>
            <person name="Kautsar S.A."/>
            <person name="Yang D."/>
            <person name="Bader C.D."/>
            <person name="Teijaro C.N."/>
            <person name="Fluegel L."/>
            <person name="Davis C.M."/>
            <person name="Simpson J.R."/>
            <person name="Lauterbach L."/>
            <person name="Steele A.D."/>
            <person name="Gui C."/>
            <person name="Meng S."/>
            <person name="Li G."/>
            <person name="Viehrig K."/>
            <person name="Ye F."/>
            <person name="Su P."/>
            <person name="Kiefer A.F."/>
            <person name="Nichols A."/>
            <person name="Cepeda A.J."/>
            <person name="Yan W."/>
            <person name="Fan B."/>
            <person name="Jiang Y."/>
            <person name="Adhikari A."/>
            <person name="Zheng C.-J."/>
            <person name="Schuster L."/>
            <person name="Cowan T.M."/>
            <person name="Smanski M.J."/>
            <person name="Chevrette M.G."/>
            <person name="De Carvalho L.P.S."/>
            <person name="Shen B."/>
        </authorList>
    </citation>
    <scope>NUCLEOTIDE SEQUENCE [LARGE SCALE GENOMIC DNA]</scope>
    <source>
        <strain evidence="6 7">NPDC087220</strain>
    </source>
</reference>
<comment type="caution">
    <text evidence="6">The sequence shown here is derived from an EMBL/GenBank/DDBJ whole genome shotgun (WGS) entry which is preliminary data.</text>
</comment>
<evidence type="ECO:0000256" key="3">
    <source>
        <dbReference type="ARBA" id="ARBA00022827"/>
    </source>
</evidence>